<feature type="binding site" evidence="6">
    <location>
        <position position="93"/>
    </location>
    <ligand>
        <name>a divalent metal cation</name>
        <dbReference type="ChEBI" id="CHEBI:60240"/>
        <label>1</label>
    </ligand>
</feature>
<feature type="binding site" evidence="6">
    <location>
        <position position="65"/>
    </location>
    <ligand>
        <name>substrate</name>
    </ligand>
</feature>
<comment type="similarity">
    <text evidence="6">Belongs to the peptidase M24A family. Methionine aminopeptidase type 1 subfamily.</text>
</comment>
<feature type="binding site" evidence="6">
    <location>
        <position position="157"/>
    </location>
    <ligand>
        <name>a divalent metal cation</name>
        <dbReference type="ChEBI" id="CHEBI:60240"/>
        <label>2</label>
        <note>catalytic</note>
    </ligand>
</feature>
<reference evidence="10" key="1">
    <citation type="journal article" date="2019" name="Int. J. Syst. Evol. Microbiol.">
        <title>The Global Catalogue of Microorganisms (GCM) 10K type strain sequencing project: providing services to taxonomists for standard genome sequencing and annotation.</title>
        <authorList>
            <consortium name="The Broad Institute Genomics Platform"/>
            <consortium name="The Broad Institute Genome Sequencing Center for Infectious Disease"/>
            <person name="Wu L."/>
            <person name="Ma J."/>
        </authorList>
    </citation>
    <scope>NUCLEOTIDE SEQUENCE [LARGE SCALE GENOMIC DNA]</scope>
    <source>
        <strain evidence="10">CGMCC 4.7241</strain>
    </source>
</reference>
<feature type="binding site" evidence="6">
    <location>
        <position position="82"/>
    </location>
    <ligand>
        <name>a divalent metal cation</name>
        <dbReference type="ChEBI" id="CHEBI:60240"/>
        <label>1</label>
    </ligand>
</feature>
<dbReference type="CDD" id="cd01086">
    <property type="entry name" value="MetAP1"/>
    <property type="match status" value="1"/>
</dbReference>
<keyword evidence="3 6" id="KW-0645">Protease</keyword>
<evidence type="ECO:0000256" key="6">
    <source>
        <dbReference type="HAMAP-Rule" id="MF_01974"/>
    </source>
</evidence>
<evidence type="ECO:0000256" key="1">
    <source>
        <dbReference type="ARBA" id="ARBA00002521"/>
    </source>
</evidence>
<evidence type="ECO:0000256" key="7">
    <source>
        <dbReference type="RuleBase" id="RU003653"/>
    </source>
</evidence>
<comment type="subunit">
    <text evidence="6">Monomer.</text>
</comment>
<evidence type="ECO:0000259" key="8">
    <source>
        <dbReference type="Pfam" id="PF00557"/>
    </source>
</evidence>
<dbReference type="InterPro" id="IPR002467">
    <property type="entry name" value="Pept_M24A_MAP1"/>
</dbReference>
<organism evidence="9 10">
    <name type="scientific">Tenggerimyces flavus</name>
    <dbReference type="NCBI Taxonomy" id="1708749"/>
    <lineage>
        <taxon>Bacteria</taxon>
        <taxon>Bacillati</taxon>
        <taxon>Actinomycetota</taxon>
        <taxon>Actinomycetes</taxon>
        <taxon>Propionibacteriales</taxon>
        <taxon>Nocardioidaceae</taxon>
        <taxon>Tenggerimyces</taxon>
    </lineage>
</organism>
<dbReference type="Proteomes" id="UP001595699">
    <property type="component" value="Unassembled WGS sequence"/>
</dbReference>
<feature type="binding site" evidence="6">
    <location>
        <position position="221"/>
    </location>
    <ligand>
        <name>a divalent metal cation</name>
        <dbReference type="ChEBI" id="CHEBI:60240"/>
        <label>2</label>
        <note>catalytic</note>
    </ligand>
</feature>
<evidence type="ECO:0000256" key="3">
    <source>
        <dbReference type="ARBA" id="ARBA00022670"/>
    </source>
</evidence>
<feature type="binding site" evidence="6">
    <location>
        <position position="93"/>
    </location>
    <ligand>
        <name>a divalent metal cation</name>
        <dbReference type="ChEBI" id="CHEBI:60240"/>
        <label>2</label>
        <note>catalytic</note>
    </ligand>
</feature>
<evidence type="ECO:0000256" key="4">
    <source>
        <dbReference type="ARBA" id="ARBA00022723"/>
    </source>
</evidence>
<keyword evidence="5 6" id="KW-0378">Hydrolase</keyword>
<dbReference type="InterPro" id="IPR036005">
    <property type="entry name" value="Creatinase/aminopeptidase-like"/>
</dbReference>
<dbReference type="EC" id="3.4.11.18" evidence="6 7"/>
<dbReference type="HAMAP" id="MF_01974">
    <property type="entry name" value="MetAP_1"/>
    <property type="match status" value="1"/>
</dbReference>
<sequence>MRAAGLVVASTLSLLRSSVAPGVTTLELDALAEAHIRSSGALPSFLGYQGFPASICTSVNDEVVHGIPGPRVLRAGDLISIDCGAIVDGWHGDAAITVPVGAVDASLVALAAACESALWAGLAAVVEGHRIGDITQAVSSTVAASGAYSVVEDYVGHGIGTEMHQAPDVPNTGKGRRGAKLVPGLVVAVEPMICLGSAETDVLDDDWTVVTSDGAYAAHCEHTVAVTPDGPWVLTEPDGGVAKFAELGITVPER</sequence>
<protein>
    <recommendedName>
        <fullName evidence="6 7">Methionine aminopeptidase</fullName>
        <shortName evidence="6">MAP</shortName>
        <shortName evidence="6">MetAP</shortName>
        <ecNumber evidence="6 7">3.4.11.18</ecNumber>
    </recommendedName>
    <alternativeName>
        <fullName evidence="6">Peptidase M</fullName>
    </alternativeName>
</protein>
<proteinExistence type="inferred from homology"/>
<keyword evidence="10" id="KW-1185">Reference proteome</keyword>
<evidence type="ECO:0000313" key="10">
    <source>
        <dbReference type="Proteomes" id="UP001595699"/>
    </source>
</evidence>
<dbReference type="InterPro" id="IPR000994">
    <property type="entry name" value="Pept_M24"/>
</dbReference>
<dbReference type="PRINTS" id="PR00599">
    <property type="entry name" value="MAPEPTIDASE"/>
</dbReference>
<feature type="domain" description="Peptidase M24" evidence="8">
    <location>
        <begin position="1"/>
        <end position="227"/>
    </location>
</feature>
<feature type="binding site" evidence="6">
    <location>
        <position position="164"/>
    </location>
    <ligand>
        <name>substrate</name>
    </ligand>
</feature>
<evidence type="ECO:0000313" key="9">
    <source>
        <dbReference type="EMBL" id="MFC3766162.1"/>
    </source>
</evidence>
<dbReference type="Pfam" id="PF00557">
    <property type="entry name" value="Peptidase_M24"/>
    <property type="match status" value="1"/>
</dbReference>
<comment type="catalytic activity">
    <reaction evidence="6 7">
        <text>Release of N-terminal amino acids, preferentially methionine, from peptides and arylamides.</text>
        <dbReference type="EC" id="3.4.11.18"/>
    </reaction>
</comment>
<dbReference type="SUPFAM" id="SSF55920">
    <property type="entry name" value="Creatinase/aminopeptidase"/>
    <property type="match status" value="1"/>
</dbReference>
<dbReference type="Gene3D" id="3.90.230.10">
    <property type="entry name" value="Creatinase/methionine aminopeptidase superfamily"/>
    <property type="match status" value="1"/>
</dbReference>
<dbReference type="EMBL" id="JBHRZH010000050">
    <property type="protein sequence ID" value="MFC3766162.1"/>
    <property type="molecule type" value="Genomic_DNA"/>
</dbReference>
<feature type="binding site" evidence="6">
    <location>
        <position position="190"/>
    </location>
    <ligand>
        <name>a divalent metal cation</name>
        <dbReference type="ChEBI" id="CHEBI:60240"/>
        <label>2</label>
        <note>catalytic</note>
    </ligand>
</feature>
<dbReference type="InterPro" id="IPR001714">
    <property type="entry name" value="Pept_M24_MAP"/>
</dbReference>
<dbReference type="GO" id="GO:0004239">
    <property type="term" value="F:initiator methionyl aminopeptidase activity"/>
    <property type="evidence" value="ECO:0007669"/>
    <property type="project" value="UniProtKB-EC"/>
</dbReference>
<evidence type="ECO:0000256" key="5">
    <source>
        <dbReference type="ARBA" id="ARBA00022801"/>
    </source>
</evidence>
<dbReference type="RefSeq" id="WP_239554786.1">
    <property type="nucleotide sequence ID" value="NZ_JAFBCM010000001.1"/>
</dbReference>
<comment type="function">
    <text evidence="1 6">Removes the N-terminal methionine from nascent proteins. The N-terminal methionine is often cleaved when the second residue in the primary sequence is small and uncharged (Met-Ala-, Cys, Gly, Pro, Ser, Thr, or Val). Requires deformylation of the N(alpha)-formylated initiator methionine before it can be hydrolyzed.</text>
</comment>
<dbReference type="NCBIfam" id="TIGR00500">
    <property type="entry name" value="met_pdase_I"/>
    <property type="match status" value="1"/>
</dbReference>
<comment type="cofactor">
    <cofactor evidence="6">
        <name>Co(2+)</name>
        <dbReference type="ChEBI" id="CHEBI:48828"/>
    </cofactor>
    <cofactor evidence="6">
        <name>Zn(2+)</name>
        <dbReference type="ChEBI" id="CHEBI:29105"/>
    </cofactor>
    <cofactor evidence="6">
        <name>Mn(2+)</name>
        <dbReference type="ChEBI" id="CHEBI:29035"/>
    </cofactor>
    <cofactor evidence="6">
        <name>Fe(2+)</name>
        <dbReference type="ChEBI" id="CHEBI:29033"/>
    </cofactor>
    <text evidence="6">Binds 2 divalent metal cations per subunit. Has a high-affinity and a low affinity metal-binding site. The true nature of the physiological cofactor is under debate. The enzyme is active with cobalt, zinc, manganese or divalent iron ions. Most likely, methionine aminopeptidases function as mononuclear Fe(2+)-metalloproteases under physiological conditions, and the catalytically relevant metal-binding site has been assigned to the histidine-containing high-affinity site.</text>
</comment>
<gene>
    <name evidence="6 9" type="primary">map</name>
    <name evidence="9" type="ORF">ACFOUW_35400</name>
</gene>
<name>A0ABV7YMC3_9ACTN</name>
<evidence type="ECO:0000256" key="2">
    <source>
        <dbReference type="ARBA" id="ARBA00022438"/>
    </source>
</evidence>
<keyword evidence="4 6" id="KW-0479">Metal-binding</keyword>
<accession>A0ABV7YMC3</accession>
<keyword evidence="2 6" id="KW-0031">Aminopeptidase</keyword>
<feature type="binding site" evidence="6">
    <location>
        <position position="221"/>
    </location>
    <ligand>
        <name>a divalent metal cation</name>
        <dbReference type="ChEBI" id="CHEBI:60240"/>
        <label>1</label>
    </ligand>
</feature>
<dbReference type="PANTHER" id="PTHR43330:SF27">
    <property type="entry name" value="METHIONINE AMINOPEPTIDASE"/>
    <property type="match status" value="1"/>
</dbReference>
<comment type="caution">
    <text evidence="9">The sequence shown here is derived from an EMBL/GenBank/DDBJ whole genome shotgun (WGS) entry which is preliminary data.</text>
</comment>
<dbReference type="PANTHER" id="PTHR43330">
    <property type="entry name" value="METHIONINE AMINOPEPTIDASE"/>
    <property type="match status" value="1"/>
</dbReference>